<dbReference type="SUPFAM" id="SSF161093">
    <property type="entry name" value="MgtE membrane domain-like"/>
    <property type="match status" value="1"/>
</dbReference>
<reference evidence="11 12" key="1">
    <citation type="submission" date="2019-04" db="EMBL/GenBank/DDBJ databases">
        <title>Isachenkonia alkalipeptolytica gen. nov. sp. nov. a new anaerobic, alkiliphilic organothrophic bacterium capable to reduce synthesized ferrihydrite isolated from a soda lake.</title>
        <authorList>
            <person name="Toshchakov S.V."/>
            <person name="Zavarzina D.G."/>
            <person name="Zhilina T.N."/>
            <person name="Kostrikina N.A."/>
            <person name="Kublanov I.V."/>
        </authorList>
    </citation>
    <scope>NUCLEOTIDE SEQUENCE [LARGE SCALE GENOMIC DNA]</scope>
    <source>
        <strain evidence="11 12">Z-1701</strain>
    </source>
</reference>
<dbReference type="PANTHER" id="PTHR43773">
    <property type="entry name" value="MAGNESIUM TRANSPORTER MGTE"/>
    <property type="match status" value="1"/>
</dbReference>
<keyword evidence="7 9" id="KW-0472">Membrane</keyword>
<dbReference type="InterPro" id="IPR036739">
    <property type="entry name" value="SLC41_membr_dom_sf"/>
</dbReference>
<dbReference type="SMART" id="SM00924">
    <property type="entry name" value="MgtE_N"/>
    <property type="match status" value="1"/>
</dbReference>
<evidence type="ECO:0000256" key="3">
    <source>
        <dbReference type="ARBA" id="ARBA00022448"/>
    </source>
</evidence>
<keyword evidence="3 9" id="KW-0813">Transport</keyword>
<sequence length="453" mass="50449">MSADKYQDLLEELIEALDRQDKPKVKELFDELHTYDKAQFLMDLTPEQREMFRHFSDENLAEILEELEYDEQRILIEELGLKRTAEILEEMSSDDAADLLGELEEKESAEIFALMDDQEEVDIRKLMQYEEDSAGGLMTDEFITIPDTYTAGDILNKLRNLAPKAETAYYLYVTDVHLNLRGVLSLRELIVAEPDTKVEDIMSERVVSVPAEMDQEEVAEIMEKYDFLALPVVKEEKIVGIITIDDVVDVLQEETSEDIYRLGGLSGSEAELRESSSSAFQSAKKRIPWLAGLLFVGIMAGTIIEQFEATLEAVAVLAVFIPMMTGMAGNTGTQSLTVVVRGLTLGEFEGKGIFQVIRREAGVGIFIGIANGIVITIIAMVWQGNPMLGAVIGMSLMITLFVATLAGTVIPLIMDKFKIDPAVASGPFITTVNDLIGLTIYFSIATYFMEQLM</sequence>
<evidence type="ECO:0000256" key="1">
    <source>
        <dbReference type="ARBA" id="ARBA00004141"/>
    </source>
</evidence>
<proteinExistence type="inferred from homology"/>
<dbReference type="GO" id="GO:0046872">
    <property type="term" value="F:metal ion binding"/>
    <property type="evidence" value="ECO:0007669"/>
    <property type="project" value="UniProtKB-KW"/>
</dbReference>
<dbReference type="InterPro" id="IPR046342">
    <property type="entry name" value="CBS_dom_sf"/>
</dbReference>
<dbReference type="EMBL" id="SUMG01000002">
    <property type="protein sequence ID" value="NBG87410.1"/>
    <property type="molecule type" value="Genomic_DNA"/>
</dbReference>
<dbReference type="PANTHER" id="PTHR43773:SF1">
    <property type="entry name" value="MAGNESIUM TRANSPORTER MGTE"/>
    <property type="match status" value="1"/>
</dbReference>
<keyword evidence="5 9" id="KW-0460">Magnesium</keyword>
<dbReference type="InterPro" id="IPR038076">
    <property type="entry name" value="MgtE_N_sf"/>
</dbReference>
<comment type="similarity">
    <text evidence="2 9">Belongs to the SLC41A transporter family.</text>
</comment>
<dbReference type="Pfam" id="PF01769">
    <property type="entry name" value="MgtE"/>
    <property type="match status" value="1"/>
</dbReference>
<dbReference type="GO" id="GO:0015095">
    <property type="term" value="F:magnesium ion transmembrane transporter activity"/>
    <property type="evidence" value="ECO:0007669"/>
    <property type="project" value="UniProtKB-UniRule"/>
</dbReference>
<dbReference type="CDD" id="cd04606">
    <property type="entry name" value="CBS_pair_Mg_transporter"/>
    <property type="match status" value="1"/>
</dbReference>
<comment type="caution">
    <text evidence="11">The sequence shown here is derived from an EMBL/GenBank/DDBJ whole genome shotgun (WGS) entry which is preliminary data.</text>
</comment>
<keyword evidence="9" id="KW-1003">Cell membrane</keyword>
<evidence type="ECO:0000256" key="6">
    <source>
        <dbReference type="ARBA" id="ARBA00022989"/>
    </source>
</evidence>
<feature type="transmembrane region" description="Helical" evidence="9">
    <location>
        <begin position="287"/>
        <end position="307"/>
    </location>
</feature>
<accession>A0AA43XK81</accession>
<feature type="transmembrane region" description="Helical" evidence="9">
    <location>
        <begin position="361"/>
        <end position="382"/>
    </location>
</feature>
<evidence type="ECO:0000256" key="9">
    <source>
        <dbReference type="RuleBase" id="RU362011"/>
    </source>
</evidence>
<evidence type="ECO:0000256" key="4">
    <source>
        <dbReference type="ARBA" id="ARBA00022692"/>
    </source>
</evidence>
<dbReference type="SUPFAM" id="SSF54631">
    <property type="entry name" value="CBS-domain pair"/>
    <property type="match status" value="1"/>
</dbReference>
<dbReference type="GO" id="GO:0005886">
    <property type="term" value="C:plasma membrane"/>
    <property type="evidence" value="ECO:0007669"/>
    <property type="project" value="UniProtKB-SubCell"/>
</dbReference>
<feature type="transmembrane region" description="Helical" evidence="9">
    <location>
        <begin position="313"/>
        <end position="340"/>
    </location>
</feature>
<keyword evidence="6 9" id="KW-1133">Transmembrane helix</keyword>
<dbReference type="NCBIfam" id="TIGR00400">
    <property type="entry name" value="mgtE"/>
    <property type="match status" value="1"/>
</dbReference>
<evidence type="ECO:0000256" key="7">
    <source>
        <dbReference type="ARBA" id="ARBA00023136"/>
    </source>
</evidence>
<dbReference type="Gene3D" id="1.25.60.10">
    <property type="entry name" value="MgtE N-terminal domain-like"/>
    <property type="match status" value="1"/>
</dbReference>
<dbReference type="InterPro" id="IPR000644">
    <property type="entry name" value="CBS_dom"/>
</dbReference>
<keyword evidence="4 9" id="KW-0812">Transmembrane</keyword>
<evidence type="ECO:0000259" key="10">
    <source>
        <dbReference type="PROSITE" id="PS51371"/>
    </source>
</evidence>
<dbReference type="Gene3D" id="3.10.580.10">
    <property type="entry name" value="CBS-domain"/>
    <property type="match status" value="1"/>
</dbReference>
<comment type="function">
    <text evidence="9">Acts as a magnesium transporter.</text>
</comment>
<dbReference type="InterPro" id="IPR006667">
    <property type="entry name" value="SLC41_membr_dom"/>
</dbReference>
<evidence type="ECO:0000256" key="2">
    <source>
        <dbReference type="ARBA" id="ARBA00009749"/>
    </source>
</evidence>
<keyword evidence="12" id="KW-1185">Reference proteome</keyword>
<dbReference type="AlphaFoldDB" id="A0AA43XK81"/>
<feature type="domain" description="CBS" evidence="10">
    <location>
        <begin position="202"/>
        <end position="257"/>
    </location>
</feature>
<dbReference type="SMART" id="SM00116">
    <property type="entry name" value="CBS"/>
    <property type="match status" value="2"/>
</dbReference>
<dbReference type="InterPro" id="IPR006668">
    <property type="entry name" value="Mg_transptr_MgtE_intracell_dom"/>
</dbReference>
<evidence type="ECO:0000256" key="8">
    <source>
        <dbReference type="PROSITE-ProRule" id="PRU00703"/>
    </source>
</evidence>
<evidence type="ECO:0000313" key="11">
    <source>
        <dbReference type="EMBL" id="NBG87410.1"/>
    </source>
</evidence>
<dbReference type="InterPro" id="IPR006669">
    <property type="entry name" value="MgtE_transporter"/>
</dbReference>
<dbReference type="RefSeq" id="WP_160718786.1">
    <property type="nucleotide sequence ID" value="NZ_SUMG01000002.1"/>
</dbReference>
<keyword evidence="8" id="KW-0129">CBS domain</keyword>
<dbReference type="Pfam" id="PF00571">
    <property type="entry name" value="CBS"/>
    <property type="match status" value="1"/>
</dbReference>
<dbReference type="SUPFAM" id="SSF158791">
    <property type="entry name" value="MgtE N-terminal domain-like"/>
    <property type="match status" value="1"/>
</dbReference>
<protein>
    <recommendedName>
        <fullName evidence="9">Magnesium transporter MgtE</fullName>
    </recommendedName>
</protein>
<organism evidence="11 12">
    <name type="scientific">Isachenkonia alkalipeptolytica</name>
    <dbReference type="NCBI Taxonomy" id="2565777"/>
    <lineage>
        <taxon>Bacteria</taxon>
        <taxon>Bacillati</taxon>
        <taxon>Bacillota</taxon>
        <taxon>Clostridia</taxon>
        <taxon>Eubacteriales</taxon>
        <taxon>Clostridiaceae</taxon>
        <taxon>Isachenkonia</taxon>
    </lineage>
</organism>
<feature type="transmembrane region" description="Helical" evidence="9">
    <location>
        <begin position="426"/>
        <end position="449"/>
    </location>
</feature>
<feature type="transmembrane region" description="Helical" evidence="9">
    <location>
        <begin position="388"/>
        <end position="414"/>
    </location>
</feature>
<comment type="subcellular location">
    <subcellularLocation>
        <location evidence="9">Cell membrane</location>
        <topology evidence="9">Multi-pass membrane protein</topology>
    </subcellularLocation>
    <subcellularLocation>
        <location evidence="1">Membrane</location>
        <topology evidence="1">Multi-pass membrane protein</topology>
    </subcellularLocation>
</comment>
<dbReference type="PROSITE" id="PS51371">
    <property type="entry name" value="CBS"/>
    <property type="match status" value="1"/>
</dbReference>
<evidence type="ECO:0000256" key="5">
    <source>
        <dbReference type="ARBA" id="ARBA00022842"/>
    </source>
</evidence>
<dbReference type="Gene3D" id="1.10.357.20">
    <property type="entry name" value="SLC41 divalent cation transporters, integral membrane domain"/>
    <property type="match status" value="1"/>
</dbReference>
<keyword evidence="9" id="KW-0479">Metal-binding</keyword>
<gene>
    <name evidence="11" type="primary">mgtE</name>
    <name evidence="11" type="ORF">ISALK_02735</name>
</gene>
<name>A0AA43XK81_9CLOT</name>
<evidence type="ECO:0000313" key="12">
    <source>
        <dbReference type="Proteomes" id="UP000449710"/>
    </source>
</evidence>
<comment type="subunit">
    <text evidence="9">Homodimer.</text>
</comment>
<dbReference type="Proteomes" id="UP000449710">
    <property type="component" value="Unassembled WGS sequence"/>
</dbReference>
<dbReference type="Pfam" id="PF03448">
    <property type="entry name" value="MgtE_N"/>
    <property type="match status" value="1"/>
</dbReference>